<evidence type="ECO:0000313" key="2">
    <source>
        <dbReference type="Proteomes" id="UP000026962"/>
    </source>
</evidence>
<name>A0A0E0M0P0_ORYPU</name>
<dbReference type="HOGENOM" id="CLU_1761767_0_0_1"/>
<protein>
    <submittedName>
        <fullName evidence="1">Uncharacterized protein</fullName>
    </submittedName>
</protein>
<reference evidence="1" key="2">
    <citation type="submission" date="2018-05" db="EMBL/GenBank/DDBJ databases">
        <title>OpunRS2 (Oryza punctata Reference Sequence Version 2).</title>
        <authorList>
            <person name="Zhang J."/>
            <person name="Kudrna D."/>
            <person name="Lee S."/>
            <person name="Talag J."/>
            <person name="Welchert J."/>
            <person name="Wing R.A."/>
        </authorList>
    </citation>
    <scope>NUCLEOTIDE SEQUENCE [LARGE SCALE GENOMIC DNA]</scope>
</reference>
<evidence type="ECO:0000313" key="1">
    <source>
        <dbReference type="EnsemblPlants" id="OPUNC09G07200.1"/>
    </source>
</evidence>
<dbReference type="EnsemblPlants" id="OPUNC09G07200.1">
    <property type="protein sequence ID" value="OPUNC09G07200.1"/>
    <property type="gene ID" value="OPUNC09G07200"/>
</dbReference>
<reference evidence="1" key="1">
    <citation type="submission" date="2015-04" db="UniProtKB">
        <authorList>
            <consortium name="EnsemblPlants"/>
        </authorList>
    </citation>
    <scope>IDENTIFICATION</scope>
</reference>
<proteinExistence type="predicted"/>
<dbReference type="AlphaFoldDB" id="A0A0E0M0P0"/>
<keyword evidence="2" id="KW-1185">Reference proteome</keyword>
<sequence>MGLPTFHVSGESSHRETGLCLDDVKYRNPLAQLGDELGKVLISPELEKEFVEENDFNFLLGCSGCVRCEDCESCSTSTRCCHQSSSGCLQPKEEISRSGEDYIDTVVYVTSLLSLETGARITPGIVTIFGNLLDCQHDNLGYGKDVIP</sequence>
<dbReference type="Proteomes" id="UP000026962">
    <property type="component" value="Chromosome 9"/>
</dbReference>
<organism evidence="1">
    <name type="scientific">Oryza punctata</name>
    <name type="common">Red rice</name>
    <dbReference type="NCBI Taxonomy" id="4537"/>
    <lineage>
        <taxon>Eukaryota</taxon>
        <taxon>Viridiplantae</taxon>
        <taxon>Streptophyta</taxon>
        <taxon>Embryophyta</taxon>
        <taxon>Tracheophyta</taxon>
        <taxon>Spermatophyta</taxon>
        <taxon>Magnoliopsida</taxon>
        <taxon>Liliopsida</taxon>
        <taxon>Poales</taxon>
        <taxon>Poaceae</taxon>
        <taxon>BOP clade</taxon>
        <taxon>Oryzoideae</taxon>
        <taxon>Oryzeae</taxon>
        <taxon>Oryzinae</taxon>
        <taxon>Oryza</taxon>
    </lineage>
</organism>
<dbReference type="Gramene" id="OPUNC09G07200.1">
    <property type="protein sequence ID" value="OPUNC09G07200.1"/>
    <property type="gene ID" value="OPUNC09G07200"/>
</dbReference>
<accession>A0A0E0M0P0</accession>